<dbReference type="GO" id="GO:0008839">
    <property type="term" value="F:4-hydroxy-tetrahydrodipicolinate reductase"/>
    <property type="evidence" value="ECO:0007669"/>
    <property type="project" value="UniProtKB-UniRule"/>
</dbReference>
<dbReference type="PIRSF" id="PIRSF000161">
    <property type="entry name" value="DHPR"/>
    <property type="match status" value="1"/>
</dbReference>
<gene>
    <name evidence="13" type="primary">dapB</name>
    <name evidence="16" type="ORF">MAG551_00251</name>
</gene>
<dbReference type="EC" id="1.17.1.8" evidence="10 13"/>
<evidence type="ECO:0000259" key="14">
    <source>
        <dbReference type="Pfam" id="PF01113"/>
    </source>
</evidence>
<comment type="similarity">
    <text evidence="1 13">Belongs to the DapB family.</text>
</comment>
<evidence type="ECO:0000256" key="6">
    <source>
        <dbReference type="ARBA" id="ARBA00023002"/>
    </source>
</evidence>
<comment type="caution">
    <text evidence="13">Was originally thought to be a dihydrodipicolinate reductase (DHDPR), catalyzing the conversion of dihydrodipicolinate to tetrahydrodipicolinate. However, it was shown in E.coli that the substrate of the enzymatic reaction is not dihydrodipicolinate (DHDP) but in fact (2S,4S)-4-hydroxy-2,3,4,5-tetrahydrodipicolinic acid (HTPA), the product released by the DapA-catalyzed reaction.</text>
</comment>
<evidence type="ECO:0000256" key="1">
    <source>
        <dbReference type="ARBA" id="ARBA00006642"/>
    </source>
</evidence>
<comment type="subcellular location">
    <subcellularLocation>
        <location evidence="13">Cytoplasm</location>
    </subcellularLocation>
</comment>
<feature type="binding site" evidence="13">
    <location>
        <position position="153"/>
    </location>
    <ligand>
        <name>(S)-2,3,4,5-tetrahydrodipicolinate</name>
        <dbReference type="ChEBI" id="CHEBI:16845"/>
    </ligand>
</feature>
<keyword evidence="7 13" id="KW-0520">NAD</keyword>
<feature type="binding site" evidence="13">
    <location>
        <begin position="162"/>
        <end position="163"/>
    </location>
    <ligand>
        <name>(S)-2,3,4,5-tetrahydrodipicolinate</name>
        <dbReference type="ChEBI" id="CHEBI:16845"/>
    </ligand>
</feature>
<dbReference type="InterPro" id="IPR022663">
    <property type="entry name" value="DapB_C"/>
</dbReference>
<dbReference type="Pfam" id="PF01113">
    <property type="entry name" value="DapB_N"/>
    <property type="match status" value="1"/>
</dbReference>
<feature type="domain" description="Dihydrodipicolinate reductase N-terminal" evidence="14">
    <location>
        <begin position="2"/>
        <end position="122"/>
    </location>
</feature>
<dbReference type="SUPFAM" id="SSF55347">
    <property type="entry name" value="Glyceraldehyde-3-phosphate dehydrogenase-like, C-terminal domain"/>
    <property type="match status" value="1"/>
</dbReference>
<dbReference type="PROSITE" id="PS01298">
    <property type="entry name" value="DAPB"/>
    <property type="match status" value="1"/>
</dbReference>
<feature type="active site" description="Proton donor/acceptor" evidence="13">
    <location>
        <position position="152"/>
    </location>
</feature>
<dbReference type="NCBIfam" id="TIGR00036">
    <property type="entry name" value="dapB"/>
    <property type="match status" value="1"/>
</dbReference>
<keyword evidence="3 13" id="KW-0028">Amino-acid biosynthesis</keyword>
<feature type="active site" description="Proton donor" evidence="13">
    <location>
        <position position="156"/>
    </location>
</feature>
<evidence type="ECO:0000256" key="11">
    <source>
        <dbReference type="ARBA" id="ARBA00049080"/>
    </source>
</evidence>
<dbReference type="InterPro" id="IPR022664">
    <property type="entry name" value="DapB_N_CS"/>
</dbReference>
<evidence type="ECO:0000256" key="12">
    <source>
        <dbReference type="ARBA" id="ARBA00049396"/>
    </source>
</evidence>
<evidence type="ECO:0000313" key="16">
    <source>
        <dbReference type="EMBL" id="MBS1257215.1"/>
    </source>
</evidence>
<keyword evidence="6 13" id="KW-0560">Oxidoreductase</keyword>
<accession>A0A941W3A9</accession>
<dbReference type="PANTHER" id="PTHR20836">
    <property type="entry name" value="DIHYDRODIPICOLINATE REDUCTASE"/>
    <property type="match status" value="1"/>
</dbReference>
<dbReference type="InterPro" id="IPR036291">
    <property type="entry name" value="NAD(P)-bd_dom_sf"/>
</dbReference>
<evidence type="ECO:0000256" key="9">
    <source>
        <dbReference type="ARBA" id="ARBA00037922"/>
    </source>
</evidence>
<dbReference type="Gene3D" id="3.30.360.10">
    <property type="entry name" value="Dihydrodipicolinate Reductase, domain 2"/>
    <property type="match status" value="1"/>
</dbReference>
<dbReference type="Proteomes" id="UP000722750">
    <property type="component" value="Unassembled WGS sequence"/>
</dbReference>
<dbReference type="SUPFAM" id="SSF51735">
    <property type="entry name" value="NAD(P)-binding Rossmann-fold domains"/>
    <property type="match status" value="1"/>
</dbReference>
<dbReference type="GO" id="GO:0016726">
    <property type="term" value="F:oxidoreductase activity, acting on CH or CH2 groups, NAD or NADP as acceptor"/>
    <property type="evidence" value="ECO:0007669"/>
    <property type="project" value="UniProtKB-UniRule"/>
</dbReference>
<protein>
    <recommendedName>
        <fullName evidence="10 13">4-hydroxy-tetrahydrodipicolinate reductase</fullName>
        <shortName evidence="13">HTPA reductase</shortName>
        <ecNumber evidence="10 13">1.17.1.8</ecNumber>
    </recommendedName>
</protein>
<comment type="function">
    <text evidence="13">Catalyzes the conversion of 4-hydroxy-tetrahydrodipicolinate (HTPA) to tetrahydrodipicolinate.</text>
</comment>
<evidence type="ECO:0000256" key="10">
    <source>
        <dbReference type="ARBA" id="ARBA00038983"/>
    </source>
</evidence>
<dbReference type="EMBL" id="JAANXD010000016">
    <property type="protein sequence ID" value="MBS1257215.1"/>
    <property type="molecule type" value="Genomic_DNA"/>
</dbReference>
<comment type="subunit">
    <text evidence="13">Homotetramer.</text>
</comment>
<sequence>MINIGINGVCGRMGLRIAGLVAEDEGLKLVTALEMEGHPDMGKDLNSVIGQGHDGVKISHELSGSPDVFIDFTTPASTMDRLKYCVDNGVAAVIGTTGLDSEQKEEINKASEKIPCLFSPNMSIGVNLLFNLTETVSKILGDESDIEIIESHHRLKKDAPSGTALKLAEKICTATNREMDDVVIYGRKGLTGERPQDQICIHSIRSGDIVGEHTITFCSGGERLELVHKAQTRDSFALGAIRAAKFLSGKPPGFYNMEDALRDIC</sequence>
<evidence type="ECO:0000256" key="5">
    <source>
        <dbReference type="ARBA" id="ARBA00022915"/>
    </source>
</evidence>
<organism evidence="16 17">
    <name type="scientific">Candidatus Scalindua arabica</name>
    <dbReference type="NCBI Taxonomy" id="1127984"/>
    <lineage>
        <taxon>Bacteria</taxon>
        <taxon>Pseudomonadati</taxon>
        <taxon>Planctomycetota</taxon>
        <taxon>Candidatus Brocadiia</taxon>
        <taxon>Candidatus Brocadiales</taxon>
        <taxon>Candidatus Scalinduaceae</taxon>
        <taxon>Candidatus Scalindua</taxon>
    </lineage>
</organism>
<evidence type="ECO:0000256" key="7">
    <source>
        <dbReference type="ARBA" id="ARBA00023027"/>
    </source>
</evidence>
<dbReference type="InterPro" id="IPR023940">
    <property type="entry name" value="DHDPR_bac"/>
</dbReference>
<dbReference type="GO" id="GO:0019877">
    <property type="term" value="P:diaminopimelate biosynthetic process"/>
    <property type="evidence" value="ECO:0007669"/>
    <property type="project" value="UniProtKB-UniRule"/>
</dbReference>
<comment type="pathway">
    <text evidence="9 13">Amino-acid biosynthesis; L-lysine biosynthesis via DAP pathway; (S)-tetrahydrodipicolinate from L-aspartate: step 4/4.</text>
</comment>
<evidence type="ECO:0000256" key="2">
    <source>
        <dbReference type="ARBA" id="ARBA00022490"/>
    </source>
</evidence>
<dbReference type="CDD" id="cd02274">
    <property type="entry name" value="DHDPR_N"/>
    <property type="match status" value="1"/>
</dbReference>
<dbReference type="FunFam" id="3.30.360.10:FF:000004">
    <property type="entry name" value="4-hydroxy-tetrahydrodipicolinate reductase"/>
    <property type="match status" value="1"/>
</dbReference>
<dbReference type="HAMAP" id="MF_00102">
    <property type="entry name" value="DapB"/>
    <property type="match status" value="1"/>
</dbReference>
<keyword evidence="5 13" id="KW-0220">Diaminopimelate biosynthesis</keyword>
<dbReference type="AlphaFoldDB" id="A0A941W3A9"/>
<dbReference type="Pfam" id="PF05173">
    <property type="entry name" value="DapB_C"/>
    <property type="match status" value="1"/>
</dbReference>
<dbReference type="GO" id="GO:0005829">
    <property type="term" value="C:cytosol"/>
    <property type="evidence" value="ECO:0007669"/>
    <property type="project" value="TreeGrafter"/>
</dbReference>
<evidence type="ECO:0000313" key="17">
    <source>
        <dbReference type="Proteomes" id="UP000722750"/>
    </source>
</evidence>
<dbReference type="Gene3D" id="3.40.50.720">
    <property type="entry name" value="NAD(P)-binding Rossmann-like Domain"/>
    <property type="match status" value="1"/>
</dbReference>
<dbReference type="InterPro" id="IPR000846">
    <property type="entry name" value="DapB_N"/>
</dbReference>
<comment type="catalytic activity">
    <reaction evidence="12 13">
        <text>(S)-2,3,4,5-tetrahydrodipicolinate + NAD(+) + H2O = (2S,4S)-4-hydroxy-2,3,4,5-tetrahydrodipicolinate + NADH + H(+)</text>
        <dbReference type="Rhea" id="RHEA:35323"/>
        <dbReference type="ChEBI" id="CHEBI:15377"/>
        <dbReference type="ChEBI" id="CHEBI:15378"/>
        <dbReference type="ChEBI" id="CHEBI:16845"/>
        <dbReference type="ChEBI" id="CHEBI:57540"/>
        <dbReference type="ChEBI" id="CHEBI:57945"/>
        <dbReference type="ChEBI" id="CHEBI:67139"/>
        <dbReference type="EC" id="1.17.1.8"/>
    </reaction>
</comment>
<feature type="domain" description="Dihydrodipicolinate reductase C-terminal" evidence="15">
    <location>
        <begin position="125"/>
        <end position="261"/>
    </location>
</feature>
<feature type="binding site" evidence="13">
    <location>
        <position position="34"/>
    </location>
    <ligand>
        <name>NAD(+)</name>
        <dbReference type="ChEBI" id="CHEBI:57540"/>
    </ligand>
</feature>
<dbReference type="GO" id="GO:0009089">
    <property type="term" value="P:lysine biosynthetic process via diaminopimelate"/>
    <property type="evidence" value="ECO:0007669"/>
    <property type="project" value="UniProtKB-UniRule"/>
</dbReference>
<evidence type="ECO:0000259" key="15">
    <source>
        <dbReference type="Pfam" id="PF05173"/>
    </source>
</evidence>
<evidence type="ECO:0000256" key="3">
    <source>
        <dbReference type="ARBA" id="ARBA00022605"/>
    </source>
</evidence>
<keyword evidence="2 13" id="KW-0963">Cytoplasm</keyword>
<evidence type="ECO:0000256" key="13">
    <source>
        <dbReference type="HAMAP-Rule" id="MF_00102"/>
    </source>
</evidence>
<feature type="binding site" evidence="13">
    <location>
        <begin position="95"/>
        <end position="97"/>
    </location>
    <ligand>
        <name>NAD(+)</name>
        <dbReference type="ChEBI" id="CHEBI:57540"/>
    </ligand>
</feature>
<feature type="binding site" evidence="13">
    <location>
        <begin position="8"/>
        <end position="13"/>
    </location>
    <ligand>
        <name>NAD(+)</name>
        <dbReference type="ChEBI" id="CHEBI:57540"/>
    </ligand>
</feature>
<reference evidence="16" key="1">
    <citation type="journal article" date="2021" name="ISME J.">
        <title>Fine-scale metabolic discontinuity in a stratified prokaryote microbiome of a Red Sea deep halocline.</title>
        <authorList>
            <person name="Michoud G."/>
            <person name="Ngugi D.K."/>
            <person name="Barozzi A."/>
            <person name="Merlino G."/>
            <person name="Calleja M.L."/>
            <person name="Delgado-Huertas A."/>
            <person name="Moran X.A.G."/>
            <person name="Daffonchio D."/>
        </authorList>
    </citation>
    <scope>NUCLEOTIDE SEQUENCE</scope>
    <source>
        <strain evidence="16">SuakinDeep_MAG55_1</strain>
    </source>
</reference>
<dbReference type="GO" id="GO:0050661">
    <property type="term" value="F:NADP binding"/>
    <property type="evidence" value="ECO:0007669"/>
    <property type="project" value="UniProtKB-UniRule"/>
</dbReference>
<comment type="catalytic activity">
    <reaction evidence="11 13">
        <text>(S)-2,3,4,5-tetrahydrodipicolinate + NADP(+) + H2O = (2S,4S)-4-hydroxy-2,3,4,5-tetrahydrodipicolinate + NADPH + H(+)</text>
        <dbReference type="Rhea" id="RHEA:35331"/>
        <dbReference type="ChEBI" id="CHEBI:15377"/>
        <dbReference type="ChEBI" id="CHEBI:15378"/>
        <dbReference type="ChEBI" id="CHEBI:16845"/>
        <dbReference type="ChEBI" id="CHEBI:57783"/>
        <dbReference type="ChEBI" id="CHEBI:58349"/>
        <dbReference type="ChEBI" id="CHEBI:67139"/>
        <dbReference type="EC" id="1.17.1.8"/>
    </reaction>
</comment>
<name>A0A941W3A9_9BACT</name>
<evidence type="ECO:0000256" key="8">
    <source>
        <dbReference type="ARBA" id="ARBA00023154"/>
    </source>
</evidence>
<dbReference type="GO" id="GO:0051287">
    <property type="term" value="F:NAD binding"/>
    <property type="evidence" value="ECO:0007669"/>
    <property type="project" value="UniProtKB-UniRule"/>
</dbReference>
<comment type="caution">
    <text evidence="16">The sequence shown here is derived from an EMBL/GenBank/DDBJ whole genome shotgun (WGS) entry which is preliminary data.</text>
</comment>
<comment type="caution">
    <text evidence="13">Lacks conserved residue(s) required for the propagation of feature annotation.</text>
</comment>
<evidence type="ECO:0000256" key="4">
    <source>
        <dbReference type="ARBA" id="ARBA00022857"/>
    </source>
</evidence>
<proteinExistence type="inferred from homology"/>
<keyword evidence="8 13" id="KW-0457">Lysine biosynthesis</keyword>
<dbReference type="PANTHER" id="PTHR20836:SF0">
    <property type="entry name" value="4-HYDROXY-TETRAHYDRODIPICOLINATE REDUCTASE 1, CHLOROPLASTIC-RELATED"/>
    <property type="match status" value="1"/>
</dbReference>
<feature type="binding site" evidence="13">
    <location>
        <begin position="119"/>
        <end position="122"/>
    </location>
    <ligand>
        <name>NAD(+)</name>
        <dbReference type="ChEBI" id="CHEBI:57540"/>
    </ligand>
</feature>
<keyword evidence="4 13" id="KW-0521">NADP</keyword>